<gene>
    <name evidence="1" type="ORF">PDESU_03688</name>
</gene>
<accession>A0A6C2U4W8</accession>
<reference evidence="1 2" key="1">
    <citation type="submission" date="2019-04" db="EMBL/GenBank/DDBJ databases">
        <authorList>
            <person name="Van Vliet M D."/>
        </authorList>
    </citation>
    <scope>NUCLEOTIDE SEQUENCE [LARGE SCALE GENOMIC DNA]</scope>
    <source>
        <strain evidence="1 2">F1</strain>
    </source>
</reference>
<evidence type="ECO:0000313" key="1">
    <source>
        <dbReference type="EMBL" id="VGO15108.1"/>
    </source>
</evidence>
<evidence type="ECO:0000313" key="2">
    <source>
        <dbReference type="Proteomes" id="UP000366872"/>
    </source>
</evidence>
<sequence length="459" mass="52695">MKIQGIKLWLEPDHLIPVFLRLRAQAVEVPVADVLLKGIHPESAIGLGGDWCQAGELLAQTLNRERFRFDPLSVHRLNADIVPLKDGFHHDRRTGLQRGIDSVCGSVYFAEQADYSLILKKAVERLRDHWRNDVAWNLLRANGGRFSEMRTFLKKKHPDLALRSYDDMNALFLSELLSVNDFLDQEQSLISEALACMNFRRASAISEITDDQGRLRFANRIEWFELLVNPRCLPNSGLVKYACEVRGNFVHFTPELGFETSQRRFAKQFAQKYRTAGGDYCFAMPVSELQELLNREEVSVKFSNVRYLQRLKCLRTTARLRKEKIPRFGISWRKMETLEQFRDALRVHGAKISGTKSQLIKRTAQLAAERYDAVTEELSGWFAENPFVRVPKEQNFAEPFPLLTDDPLKDLLLSMFLMRHLRGNTVVDVNHENQSVQPEDMAEALLNGKAKLSGCFIKA</sequence>
<name>A0A6C2U4W8_PONDE</name>
<dbReference type="Proteomes" id="UP000366872">
    <property type="component" value="Unassembled WGS sequence"/>
</dbReference>
<protein>
    <submittedName>
        <fullName evidence="1">Uncharacterized protein</fullName>
    </submittedName>
</protein>
<keyword evidence="2" id="KW-1185">Reference proteome</keyword>
<organism evidence="1 2">
    <name type="scientific">Pontiella desulfatans</name>
    <dbReference type="NCBI Taxonomy" id="2750659"/>
    <lineage>
        <taxon>Bacteria</taxon>
        <taxon>Pseudomonadati</taxon>
        <taxon>Kiritimatiellota</taxon>
        <taxon>Kiritimatiellia</taxon>
        <taxon>Kiritimatiellales</taxon>
        <taxon>Pontiellaceae</taxon>
        <taxon>Pontiella</taxon>
    </lineage>
</organism>
<dbReference type="RefSeq" id="WP_136080710.1">
    <property type="nucleotide sequence ID" value="NZ_CAAHFG010000002.1"/>
</dbReference>
<dbReference type="AlphaFoldDB" id="A0A6C2U4W8"/>
<dbReference type="EMBL" id="CAAHFG010000002">
    <property type="protein sequence ID" value="VGO15108.1"/>
    <property type="molecule type" value="Genomic_DNA"/>
</dbReference>
<proteinExistence type="predicted"/>